<dbReference type="Proteomes" id="UP001160483">
    <property type="component" value="Unassembled WGS sequence"/>
</dbReference>
<evidence type="ECO:0000313" key="3">
    <source>
        <dbReference type="Proteomes" id="UP001160483"/>
    </source>
</evidence>
<gene>
    <name evidence="2" type="ORF">PBS003_LOCUS864</name>
</gene>
<feature type="compositionally biased region" description="Basic and acidic residues" evidence="1">
    <location>
        <begin position="147"/>
        <end position="157"/>
    </location>
</feature>
<dbReference type="AlphaFoldDB" id="A0AAU9KP82"/>
<dbReference type="EMBL" id="CAKKTJ010000090">
    <property type="protein sequence ID" value="CAH0473994.1"/>
    <property type="molecule type" value="Genomic_DNA"/>
</dbReference>
<evidence type="ECO:0000313" key="2">
    <source>
        <dbReference type="EMBL" id="CAH0473994.1"/>
    </source>
</evidence>
<reference evidence="2" key="1">
    <citation type="submission" date="2021-11" db="EMBL/GenBank/DDBJ databases">
        <authorList>
            <person name="Islam A."/>
            <person name="Islam S."/>
            <person name="Flora M.S."/>
            <person name="Rahman M."/>
            <person name="Ziaur R.M."/>
            <person name="Epstein J.H."/>
            <person name="Hassan M."/>
            <person name="Klassen M."/>
            <person name="Woodard K."/>
            <person name="Webb A."/>
            <person name="Webby R.J."/>
            <person name="El Zowalaty M.E."/>
        </authorList>
    </citation>
    <scope>NUCLEOTIDE SEQUENCE</scope>
    <source>
        <strain evidence="2">Pbs3</strain>
    </source>
</reference>
<organism evidence="2 3">
    <name type="scientific">Peronospora belbahrii</name>
    <dbReference type="NCBI Taxonomy" id="622444"/>
    <lineage>
        <taxon>Eukaryota</taxon>
        <taxon>Sar</taxon>
        <taxon>Stramenopiles</taxon>
        <taxon>Oomycota</taxon>
        <taxon>Peronosporomycetes</taxon>
        <taxon>Peronosporales</taxon>
        <taxon>Peronosporaceae</taxon>
        <taxon>Peronospora</taxon>
    </lineage>
</organism>
<proteinExistence type="predicted"/>
<feature type="region of interest" description="Disordered" evidence="1">
    <location>
        <begin position="120"/>
        <end position="172"/>
    </location>
</feature>
<name>A0AAU9KP82_9STRA</name>
<comment type="caution">
    <text evidence="2">The sequence shown here is derived from an EMBL/GenBank/DDBJ whole genome shotgun (WGS) entry which is preliminary data.</text>
</comment>
<evidence type="ECO:0000256" key="1">
    <source>
        <dbReference type="SAM" id="MobiDB-lite"/>
    </source>
</evidence>
<feature type="compositionally biased region" description="Polar residues" evidence="1">
    <location>
        <begin position="120"/>
        <end position="137"/>
    </location>
</feature>
<evidence type="ECO:0008006" key="4">
    <source>
        <dbReference type="Google" id="ProtNLM"/>
    </source>
</evidence>
<sequence length="478" mass="52872">MFASWKGLRGHLNRVKPCDQDKTVATVVRRRPPASKKYSKCNKTFSSPQSLRIHMNRVTSCDQDTKNELDPMTPFDTTSSTTLTLMRSDELKKEEGRKVKARYQSRKAYLKKRGRLTLNLKNNGSNKIFDESSNAELSSRVVKRRRGQEETAEKDKPTGSPSDVSGLLQPSIPTLSHTMTSEELSNTEGNFVHRSSKGHGGDLLAGGCSCPPCVFFRRWARELMNRMQQLEDEVLMLRQQKQWVLATSTDDLSHTAVGDVASPQAEPADSLKLLIDFSNAVDTSQPPERGLSNSVASFKSSLLCADGGDGHRSVMASVEESSGHVPVLVGYSPTAAMDFRRQVNELRASIGAGKRDATVAALIAHVWKPRHKELKALLDAKCQSSPCDEQVYHAKWAEIANQTFLKDKVILELERQMEALGDSGRSSRSRYAEMGELSSKIAAEHAAKMALESKRESLCVGLVKSSPRIQSLVRNALL</sequence>
<accession>A0AAU9KP82</accession>
<protein>
    <recommendedName>
        <fullName evidence="4">C2H2-type domain-containing protein</fullName>
    </recommendedName>
</protein>